<dbReference type="PANTHER" id="PTHR24148:SF73">
    <property type="entry name" value="HET DOMAIN PROTEIN (AFU_ORTHOLOGUE AFUA_8G01020)"/>
    <property type="match status" value="1"/>
</dbReference>
<proteinExistence type="predicted"/>
<dbReference type="InterPro" id="IPR052895">
    <property type="entry name" value="HetReg/Transcr_Mod"/>
</dbReference>
<dbReference type="OrthoDB" id="4850726at2759"/>
<gene>
    <name evidence="2" type="ORF">NA56DRAFT_732025</name>
</gene>
<dbReference type="InterPro" id="IPR010730">
    <property type="entry name" value="HET"/>
</dbReference>
<name>A0A2J6PPL4_9HELO</name>
<keyword evidence="3" id="KW-1185">Reference proteome</keyword>
<protein>
    <recommendedName>
        <fullName evidence="1">Heterokaryon incompatibility domain-containing protein</fullName>
    </recommendedName>
</protein>
<dbReference type="STRING" id="1745343.A0A2J6PPL4"/>
<reference evidence="2 3" key="1">
    <citation type="submission" date="2016-05" db="EMBL/GenBank/DDBJ databases">
        <title>A degradative enzymes factory behind the ericoid mycorrhizal symbiosis.</title>
        <authorList>
            <consortium name="DOE Joint Genome Institute"/>
            <person name="Martino E."/>
            <person name="Morin E."/>
            <person name="Grelet G."/>
            <person name="Kuo A."/>
            <person name="Kohler A."/>
            <person name="Daghino S."/>
            <person name="Barry K."/>
            <person name="Choi C."/>
            <person name="Cichocki N."/>
            <person name="Clum A."/>
            <person name="Copeland A."/>
            <person name="Hainaut M."/>
            <person name="Haridas S."/>
            <person name="Labutti K."/>
            <person name="Lindquist E."/>
            <person name="Lipzen A."/>
            <person name="Khouja H.-R."/>
            <person name="Murat C."/>
            <person name="Ohm R."/>
            <person name="Olson A."/>
            <person name="Spatafora J."/>
            <person name="Veneault-Fourrey C."/>
            <person name="Henrissat B."/>
            <person name="Grigoriev I."/>
            <person name="Martin F."/>
            <person name="Perotto S."/>
        </authorList>
    </citation>
    <scope>NUCLEOTIDE SEQUENCE [LARGE SCALE GENOMIC DNA]</scope>
    <source>
        <strain evidence="2 3">UAMH 7357</strain>
    </source>
</reference>
<dbReference type="EMBL" id="KZ613509">
    <property type="protein sequence ID" value="PMD15970.1"/>
    <property type="molecule type" value="Genomic_DNA"/>
</dbReference>
<dbReference type="Pfam" id="PF06985">
    <property type="entry name" value="HET"/>
    <property type="match status" value="1"/>
</dbReference>
<sequence>MALSYTPLDESKDEIRLLTLLPESGLLRNEIIQCRLETRSLTSFTRQYKEFASSPGHSGSDKHMIMQRWIQSRPESEGSLQNLSPTTIREPTNAYQHFNWGDFAALSYVWGDESKTRMIIFNGCKMEVTRNLEQALRAFRANSEFHSKFGLWVDAICINQKDLEEPIQLIRKLSLFHYTKRRSELACELVEQPGYLGDGCWHGLMQLMQRPYWYRLWIIQEIIMGASTMVLTLLCQNYKTEKIDLPFWRVIDIANTAECRDPRDKVYGLTGLMADDVGKRLVPDYSISPCEVYIEIAKVYMQSYQSLDPIREGNPWAQTKTPSWVAHWMWDGGRCSLARIENRLWGPAWFSGNLVLDSPSYQPYEASGRRACEIYFPETGLLKCSGFVIDSIAGLSARGRGYFAWSKGTIKQPKERKSIYGNSKQTAKALYQTLVADRIAGGKKSSDRQSSILNLPSTFEVAEPQSEQKGWTWLASQEEYYFRWEEWRKANRNFQLGHCILHDLFSDTLPADALEEDYIEVYSCFYQTCQKRRFMLTANGHMGRAPDNVYESAQDQTKVGNLIAILFGCSTPIIIRTFGEHFQVIGEAYVQGIMDGEAMKFLNQGKFKREEFTFAKSRADVPHSLV</sequence>
<evidence type="ECO:0000259" key="1">
    <source>
        <dbReference type="Pfam" id="PF06985"/>
    </source>
</evidence>
<evidence type="ECO:0000313" key="2">
    <source>
        <dbReference type="EMBL" id="PMD15970.1"/>
    </source>
</evidence>
<evidence type="ECO:0000313" key="3">
    <source>
        <dbReference type="Proteomes" id="UP000235672"/>
    </source>
</evidence>
<accession>A0A2J6PPL4</accession>
<dbReference type="PANTHER" id="PTHR24148">
    <property type="entry name" value="ANKYRIN REPEAT DOMAIN-CONTAINING PROTEIN 39 HOMOLOG-RELATED"/>
    <property type="match status" value="1"/>
</dbReference>
<dbReference type="Proteomes" id="UP000235672">
    <property type="component" value="Unassembled WGS sequence"/>
</dbReference>
<feature type="domain" description="Heterokaryon incompatibility" evidence="1">
    <location>
        <begin position="103"/>
        <end position="169"/>
    </location>
</feature>
<organism evidence="2 3">
    <name type="scientific">Hyaloscypha hepaticicola</name>
    <dbReference type="NCBI Taxonomy" id="2082293"/>
    <lineage>
        <taxon>Eukaryota</taxon>
        <taxon>Fungi</taxon>
        <taxon>Dikarya</taxon>
        <taxon>Ascomycota</taxon>
        <taxon>Pezizomycotina</taxon>
        <taxon>Leotiomycetes</taxon>
        <taxon>Helotiales</taxon>
        <taxon>Hyaloscyphaceae</taxon>
        <taxon>Hyaloscypha</taxon>
    </lineage>
</organism>
<dbReference type="Pfam" id="PF26639">
    <property type="entry name" value="Het-6_barrel"/>
    <property type="match status" value="1"/>
</dbReference>
<dbReference type="AlphaFoldDB" id="A0A2J6PPL4"/>